<feature type="region of interest" description="Disordered" evidence="10">
    <location>
        <begin position="460"/>
        <end position="667"/>
    </location>
</feature>
<dbReference type="Proteomes" id="UP000565441">
    <property type="component" value="Unassembled WGS sequence"/>
</dbReference>
<dbReference type="AlphaFoldDB" id="A0A8H5HKV6"/>
<evidence type="ECO:0000256" key="7">
    <source>
        <dbReference type="ARBA" id="ARBA00023163"/>
    </source>
</evidence>
<comment type="caution">
    <text evidence="12">The sequence shown here is derived from an EMBL/GenBank/DDBJ whole genome shotgun (WGS) entry which is preliminary data.</text>
</comment>
<dbReference type="FunFam" id="3.30.160.60:FF:000125">
    <property type="entry name" value="Putative zinc finger protein 143"/>
    <property type="match status" value="2"/>
</dbReference>
<feature type="compositionally biased region" description="Low complexity" evidence="10">
    <location>
        <begin position="194"/>
        <end position="209"/>
    </location>
</feature>
<evidence type="ECO:0000313" key="13">
    <source>
        <dbReference type="Proteomes" id="UP000565441"/>
    </source>
</evidence>
<dbReference type="PROSITE" id="PS50157">
    <property type="entry name" value="ZINC_FINGER_C2H2_2"/>
    <property type="match status" value="2"/>
</dbReference>
<evidence type="ECO:0000256" key="6">
    <source>
        <dbReference type="ARBA" id="ARBA00023015"/>
    </source>
</evidence>
<dbReference type="InterPro" id="IPR013087">
    <property type="entry name" value="Znf_C2H2_type"/>
</dbReference>
<feature type="region of interest" description="Disordered" evidence="10">
    <location>
        <begin position="127"/>
        <end position="146"/>
    </location>
</feature>
<dbReference type="PROSITE" id="PS00028">
    <property type="entry name" value="ZINC_FINGER_C2H2_1"/>
    <property type="match status" value="2"/>
</dbReference>
<keyword evidence="7" id="KW-0804">Transcription</keyword>
<evidence type="ECO:0000256" key="4">
    <source>
        <dbReference type="ARBA" id="ARBA00022771"/>
    </source>
</evidence>
<feature type="compositionally biased region" description="Low complexity" evidence="10">
    <location>
        <begin position="460"/>
        <end position="470"/>
    </location>
</feature>
<dbReference type="GO" id="GO:0000433">
    <property type="term" value="P:carbon catabolite repression of transcription from RNA polymerase II promoter by glucose"/>
    <property type="evidence" value="ECO:0007669"/>
    <property type="project" value="TreeGrafter"/>
</dbReference>
<feature type="compositionally biased region" description="Low complexity" evidence="10">
    <location>
        <begin position="601"/>
        <end position="612"/>
    </location>
</feature>
<evidence type="ECO:0000256" key="3">
    <source>
        <dbReference type="ARBA" id="ARBA00022737"/>
    </source>
</evidence>
<feature type="compositionally biased region" description="Low complexity" evidence="10">
    <location>
        <begin position="127"/>
        <end position="139"/>
    </location>
</feature>
<evidence type="ECO:0000313" key="12">
    <source>
        <dbReference type="EMBL" id="KAF5385127.1"/>
    </source>
</evidence>
<keyword evidence="3" id="KW-0677">Repeat</keyword>
<feature type="region of interest" description="Disordered" evidence="10">
    <location>
        <begin position="176"/>
        <end position="225"/>
    </location>
</feature>
<dbReference type="InterPro" id="IPR036236">
    <property type="entry name" value="Znf_C2H2_sf"/>
</dbReference>
<sequence length="775" mass="86046">MLLLNFSCNDISPDSSSRPFNSNIMSEPVSPTYTSYSVPSPFSSGSSASYPNRSPVSDAFDAIVDSDHHQHHHPSTMEDYAVGYPPTSSSLPVYSELGYITPQDFDYNMVNWSSPELVMTAKRQPLPAAPQHPQHFHQQSSYRSVPSQDLPSEVERLKNLALYIPPTSPVTFHQQQQHSPAVIHSPAPIPVPSNVPSHHSPSIASHSPHTAGHPLQHSHRVHHQSQEQYFDVDVDEWRSSPTTTHHAQYPPAYTHSQPHSVAMTQPYQALHGDLSQAPAMRRTVSGYSTLSNNGLRVKQEDMDMYATLGRYNGQSTHSPRQAHIFDLSAKPSVPTHSPHMQPPPLSPSYYSRPHADQTQQQQHQTYAIHPAELSPTEPCVPHAGFDAPPADVGYNTDMRYDQPGYGTDSGYVDVCDPQFVSGCGPVDKGELVDPGRESDLDDGWEARRRCLEAEYAEAAAAAAAGEQQEQTVVADDDADADADADADGEDDLEAGYSSQEYPSPPQQPTDVVSQRGDSPDPHQELKRRAEVAQQEDDEDEIDDEELESEDDDSRDPEFVLRPRRHTSTSYPYTEGRHLRSTRYNPYPSYSSASPTGRYPDDYQSQQYSSQPLRSRRSYSHTSVSPSASETYAPLSAGTNMPRRRSRPTTTLPIPVPVPNLTKKSRGRRVPTMEDFQGEDEVQPPTKVPGRKKGAAGAVAKGLRTYTCDVDGCGKLFARGEHLKRHIRSIHTYEKPHRCPYPGCGKDFSRHDNLGQHMRVHKDYVPPKDGQSGYKA</sequence>
<protein>
    <recommendedName>
        <fullName evidence="11">C2H2-type domain-containing protein</fullName>
    </recommendedName>
</protein>
<name>A0A8H5HKV6_9AGAR</name>
<accession>A0A8H5HKV6</accession>
<dbReference type="GO" id="GO:0008270">
    <property type="term" value="F:zinc ion binding"/>
    <property type="evidence" value="ECO:0007669"/>
    <property type="project" value="UniProtKB-KW"/>
</dbReference>
<evidence type="ECO:0000256" key="2">
    <source>
        <dbReference type="ARBA" id="ARBA00022723"/>
    </source>
</evidence>
<dbReference type="GO" id="GO:0005634">
    <property type="term" value="C:nucleus"/>
    <property type="evidence" value="ECO:0007669"/>
    <property type="project" value="UniProtKB-SubCell"/>
</dbReference>
<dbReference type="GO" id="GO:0000978">
    <property type="term" value="F:RNA polymerase II cis-regulatory region sequence-specific DNA binding"/>
    <property type="evidence" value="ECO:0007669"/>
    <property type="project" value="TreeGrafter"/>
</dbReference>
<feature type="compositionally biased region" description="Acidic residues" evidence="10">
    <location>
        <begin position="474"/>
        <end position="493"/>
    </location>
</feature>
<reference evidence="12 13" key="1">
    <citation type="journal article" date="2020" name="ISME J.">
        <title>Uncovering the hidden diversity of litter-decomposition mechanisms in mushroom-forming fungi.</title>
        <authorList>
            <person name="Floudas D."/>
            <person name="Bentzer J."/>
            <person name="Ahren D."/>
            <person name="Johansson T."/>
            <person name="Persson P."/>
            <person name="Tunlid A."/>
        </authorList>
    </citation>
    <scope>NUCLEOTIDE SEQUENCE [LARGE SCALE GENOMIC DNA]</scope>
    <source>
        <strain evidence="12 13">CBS 661.87</strain>
    </source>
</reference>
<dbReference type="GO" id="GO:0000981">
    <property type="term" value="F:DNA-binding transcription factor activity, RNA polymerase II-specific"/>
    <property type="evidence" value="ECO:0007669"/>
    <property type="project" value="UniProtKB-ARBA"/>
</dbReference>
<evidence type="ECO:0000259" key="11">
    <source>
        <dbReference type="PROSITE" id="PS50157"/>
    </source>
</evidence>
<comment type="subcellular location">
    <subcellularLocation>
        <location evidence="1">Nucleus</location>
    </subcellularLocation>
</comment>
<keyword evidence="13" id="KW-1185">Reference proteome</keyword>
<keyword evidence="2" id="KW-0479">Metal-binding</keyword>
<dbReference type="OrthoDB" id="6365676at2759"/>
<dbReference type="SUPFAM" id="SSF57667">
    <property type="entry name" value="beta-beta-alpha zinc fingers"/>
    <property type="match status" value="1"/>
</dbReference>
<keyword evidence="5" id="KW-0862">Zinc</keyword>
<feature type="compositionally biased region" description="Low complexity" evidence="10">
    <location>
        <begin position="583"/>
        <end position="594"/>
    </location>
</feature>
<evidence type="ECO:0000256" key="5">
    <source>
        <dbReference type="ARBA" id="ARBA00022833"/>
    </source>
</evidence>
<feature type="region of interest" description="Disordered" evidence="10">
    <location>
        <begin position="330"/>
        <end position="365"/>
    </location>
</feature>
<dbReference type="InterPro" id="IPR051007">
    <property type="entry name" value="creA/MIG_C2H2-ZnF"/>
</dbReference>
<evidence type="ECO:0000256" key="9">
    <source>
        <dbReference type="PROSITE-ProRule" id="PRU00042"/>
    </source>
</evidence>
<evidence type="ECO:0000256" key="10">
    <source>
        <dbReference type="SAM" id="MobiDB-lite"/>
    </source>
</evidence>
<dbReference type="Gene3D" id="3.30.160.60">
    <property type="entry name" value="Classic Zinc Finger"/>
    <property type="match status" value="2"/>
</dbReference>
<feature type="compositionally biased region" description="Acidic residues" evidence="10">
    <location>
        <begin position="533"/>
        <end position="554"/>
    </location>
</feature>
<dbReference type="EMBL" id="JAACJP010000004">
    <property type="protein sequence ID" value="KAF5385127.1"/>
    <property type="molecule type" value="Genomic_DNA"/>
</dbReference>
<dbReference type="SMART" id="SM00355">
    <property type="entry name" value="ZnF_C2H2"/>
    <property type="match status" value="2"/>
</dbReference>
<organism evidence="12 13">
    <name type="scientific">Tricholomella constricta</name>
    <dbReference type="NCBI Taxonomy" id="117010"/>
    <lineage>
        <taxon>Eukaryota</taxon>
        <taxon>Fungi</taxon>
        <taxon>Dikarya</taxon>
        <taxon>Basidiomycota</taxon>
        <taxon>Agaricomycotina</taxon>
        <taxon>Agaricomycetes</taxon>
        <taxon>Agaricomycetidae</taxon>
        <taxon>Agaricales</taxon>
        <taxon>Tricholomatineae</taxon>
        <taxon>Lyophyllaceae</taxon>
        <taxon>Tricholomella</taxon>
    </lineage>
</organism>
<gene>
    <name evidence="12" type="ORF">D9615_000978</name>
</gene>
<keyword evidence="4 9" id="KW-0863">Zinc-finger</keyword>
<dbReference type="PANTHER" id="PTHR47428:SF1">
    <property type="entry name" value="REGULATORY PROTEIN MIG1-RELATED"/>
    <property type="match status" value="1"/>
</dbReference>
<dbReference type="GO" id="GO:0005737">
    <property type="term" value="C:cytoplasm"/>
    <property type="evidence" value="ECO:0007669"/>
    <property type="project" value="TreeGrafter"/>
</dbReference>
<feature type="domain" description="C2H2-type" evidence="11">
    <location>
        <begin position="705"/>
        <end position="735"/>
    </location>
</feature>
<feature type="domain" description="C2H2-type" evidence="11">
    <location>
        <begin position="736"/>
        <end position="765"/>
    </location>
</feature>
<evidence type="ECO:0000256" key="8">
    <source>
        <dbReference type="ARBA" id="ARBA00023242"/>
    </source>
</evidence>
<dbReference type="Pfam" id="PF00096">
    <property type="entry name" value="zf-C2H2"/>
    <property type="match status" value="2"/>
</dbReference>
<proteinExistence type="predicted"/>
<feature type="compositionally biased region" description="Basic and acidic residues" evidence="10">
    <location>
        <begin position="517"/>
        <end position="530"/>
    </location>
</feature>
<keyword evidence="8" id="KW-0539">Nucleus</keyword>
<keyword evidence="6" id="KW-0805">Transcription regulation</keyword>
<evidence type="ECO:0000256" key="1">
    <source>
        <dbReference type="ARBA" id="ARBA00004123"/>
    </source>
</evidence>
<feature type="compositionally biased region" description="Low complexity" evidence="10">
    <location>
        <begin position="347"/>
        <end position="365"/>
    </location>
</feature>
<feature type="compositionally biased region" description="Polar residues" evidence="10">
    <location>
        <begin position="620"/>
        <end position="629"/>
    </location>
</feature>
<dbReference type="PANTHER" id="PTHR47428">
    <property type="entry name" value="REGULATORY PROTEIN MIG1-RELATED"/>
    <property type="match status" value="1"/>
</dbReference>